<comment type="caution">
    <text evidence="6">The sequence shown here is derived from an EMBL/GenBank/DDBJ whole genome shotgun (WGS) entry which is preliminary data.</text>
</comment>
<reference evidence="6 7" key="1">
    <citation type="journal article" date="2014" name="Agronomy (Basel)">
        <title>A Draft Genome Sequence for Ensete ventricosum, the Drought-Tolerant Tree Against Hunger.</title>
        <authorList>
            <person name="Harrison J."/>
            <person name="Moore K.A."/>
            <person name="Paszkiewicz K."/>
            <person name="Jones T."/>
            <person name="Grant M."/>
            <person name="Ambacheew D."/>
            <person name="Muzemil S."/>
            <person name="Studholme D.J."/>
        </authorList>
    </citation>
    <scope>NUCLEOTIDE SEQUENCE [LARGE SCALE GENOMIC DNA]</scope>
</reference>
<dbReference type="InterPro" id="IPR050749">
    <property type="entry name" value="Glycosyl_Hydrolase_47"/>
</dbReference>
<comment type="pathway">
    <text evidence="2">Protein modification; protein glycosylation.</text>
</comment>
<dbReference type="GO" id="GO:0005509">
    <property type="term" value="F:calcium ion binding"/>
    <property type="evidence" value="ECO:0007669"/>
    <property type="project" value="InterPro"/>
</dbReference>
<sequence>MARRGSLSGRWRYLHPGYYMKRPARFAAVFTALILTTTVVWDRRSLLRDYEVGADPFISTWVSSLTLVPSAEVSRLYDELNELQHQLREVEGHLGDGNEIFSGTKEEMAKNNNVWRAEIDPVNSQRREKVKEAMLHAWNSYVKYAWGQDELQVRPEIFYNIFYFYIQPQSMDGVNSFGGLGATVVDSLDTLYIMDLEDEFQKARE</sequence>
<evidence type="ECO:0000256" key="5">
    <source>
        <dbReference type="ARBA" id="ARBA00023157"/>
    </source>
</evidence>
<dbReference type="PANTHER" id="PTHR11742:SF6">
    <property type="entry name" value="MANNOSYL-OLIGOSACCHARIDE ALPHA-1,2-MANNOSIDASE IA-RELATED"/>
    <property type="match status" value="1"/>
</dbReference>
<evidence type="ECO:0000313" key="7">
    <source>
        <dbReference type="Proteomes" id="UP000287651"/>
    </source>
</evidence>
<dbReference type="GO" id="GO:0005975">
    <property type="term" value="P:carbohydrate metabolic process"/>
    <property type="evidence" value="ECO:0007669"/>
    <property type="project" value="InterPro"/>
</dbReference>
<keyword evidence="5" id="KW-1015">Disulfide bond</keyword>
<accession>A0A427ASR2</accession>
<keyword evidence="4" id="KW-0378">Hydrolase</keyword>
<dbReference type="GO" id="GO:0000139">
    <property type="term" value="C:Golgi membrane"/>
    <property type="evidence" value="ECO:0007669"/>
    <property type="project" value="TreeGrafter"/>
</dbReference>
<dbReference type="Gene3D" id="1.50.10.10">
    <property type="match status" value="1"/>
</dbReference>
<comment type="cofactor">
    <cofactor evidence="1">
        <name>Ca(2+)</name>
        <dbReference type="ChEBI" id="CHEBI:29108"/>
    </cofactor>
</comment>
<comment type="similarity">
    <text evidence="3">Belongs to the glycosyl hydrolase 47 family.</text>
</comment>
<name>A0A427ASR2_ENSVE</name>
<protein>
    <recommendedName>
        <fullName evidence="8">Alpha-1,2-Mannosidase</fullName>
    </recommendedName>
</protein>
<dbReference type="SUPFAM" id="SSF48225">
    <property type="entry name" value="Seven-hairpin glycosidases"/>
    <property type="match status" value="1"/>
</dbReference>
<evidence type="ECO:0008006" key="8">
    <source>
        <dbReference type="Google" id="ProtNLM"/>
    </source>
</evidence>
<dbReference type="InterPro" id="IPR012341">
    <property type="entry name" value="6hp_glycosidase-like_sf"/>
</dbReference>
<gene>
    <name evidence="6" type="ORF">B296_00018714</name>
</gene>
<dbReference type="GO" id="GO:0004571">
    <property type="term" value="F:mannosyl-oligosaccharide 1,2-alpha-mannosidase activity"/>
    <property type="evidence" value="ECO:0007669"/>
    <property type="project" value="InterPro"/>
</dbReference>
<evidence type="ECO:0000256" key="3">
    <source>
        <dbReference type="ARBA" id="ARBA00007658"/>
    </source>
</evidence>
<evidence type="ECO:0000256" key="4">
    <source>
        <dbReference type="ARBA" id="ARBA00022801"/>
    </source>
</evidence>
<dbReference type="GO" id="GO:0005783">
    <property type="term" value="C:endoplasmic reticulum"/>
    <property type="evidence" value="ECO:0007669"/>
    <property type="project" value="TreeGrafter"/>
</dbReference>
<dbReference type="Pfam" id="PF01532">
    <property type="entry name" value="Glyco_hydro_47"/>
    <property type="match status" value="1"/>
</dbReference>
<proteinExistence type="inferred from homology"/>
<dbReference type="AlphaFoldDB" id="A0A427ASR2"/>
<dbReference type="InterPro" id="IPR036026">
    <property type="entry name" value="Seven-hairpin_glycosidases"/>
</dbReference>
<dbReference type="EMBL" id="AMZH03001450">
    <property type="protein sequence ID" value="RRT79251.1"/>
    <property type="molecule type" value="Genomic_DNA"/>
</dbReference>
<evidence type="ECO:0000313" key="6">
    <source>
        <dbReference type="EMBL" id="RRT79251.1"/>
    </source>
</evidence>
<dbReference type="Proteomes" id="UP000287651">
    <property type="component" value="Unassembled WGS sequence"/>
</dbReference>
<evidence type="ECO:0000256" key="2">
    <source>
        <dbReference type="ARBA" id="ARBA00004922"/>
    </source>
</evidence>
<organism evidence="6 7">
    <name type="scientific">Ensete ventricosum</name>
    <name type="common">Abyssinian banana</name>
    <name type="synonym">Musa ensete</name>
    <dbReference type="NCBI Taxonomy" id="4639"/>
    <lineage>
        <taxon>Eukaryota</taxon>
        <taxon>Viridiplantae</taxon>
        <taxon>Streptophyta</taxon>
        <taxon>Embryophyta</taxon>
        <taxon>Tracheophyta</taxon>
        <taxon>Spermatophyta</taxon>
        <taxon>Magnoliopsida</taxon>
        <taxon>Liliopsida</taxon>
        <taxon>Zingiberales</taxon>
        <taxon>Musaceae</taxon>
        <taxon>Ensete</taxon>
    </lineage>
</organism>
<dbReference type="PANTHER" id="PTHR11742">
    <property type="entry name" value="MANNOSYL-OLIGOSACCHARIDE ALPHA-1,2-MANNOSIDASE-RELATED"/>
    <property type="match status" value="1"/>
</dbReference>
<dbReference type="InterPro" id="IPR001382">
    <property type="entry name" value="Glyco_hydro_47"/>
</dbReference>
<evidence type="ECO:0000256" key="1">
    <source>
        <dbReference type="ARBA" id="ARBA00001913"/>
    </source>
</evidence>